<dbReference type="EMBL" id="JAGQLK010000022">
    <property type="protein sequence ID" value="MCA9383044.1"/>
    <property type="molecule type" value="Genomic_DNA"/>
</dbReference>
<gene>
    <name evidence="2" type="ORF">KC909_01640</name>
</gene>
<evidence type="ECO:0000313" key="2">
    <source>
        <dbReference type="EMBL" id="MCA9383044.1"/>
    </source>
</evidence>
<dbReference type="AlphaFoldDB" id="A0A955L4U1"/>
<name>A0A955L4U1_9BACT</name>
<dbReference type="Proteomes" id="UP000783287">
    <property type="component" value="Unassembled WGS sequence"/>
</dbReference>
<keyword evidence="1" id="KW-0812">Transmembrane</keyword>
<evidence type="ECO:0000256" key="1">
    <source>
        <dbReference type="SAM" id="Phobius"/>
    </source>
</evidence>
<keyword evidence="1" id="KW-0472">Membrane</keyword>
<reference evidence="2" key="2">
    <citation type="journal article" date="2021" name="Microbiome">
        <title>Successional dynamics and alternative stable states in a saline activated sludge microbial community over 9 years.</title>
        <authorList>
            <person name="Wang Y."/>
            <person name="Ye J."/>
            <person name="Ju F."/>
            <person name="Liu L."/>
            <person name="Boyd J.A."/>
            <person name="Deng Y."/>
            <person name="Parks D.H."/>
            <person name="Jiang X."/>
            <person name="Yin X."/>
            <person name="Woodcroft B.J."/>
            <person name="Tyson G.W."/>
            <person name="Hugenholtz P."/>
            <person name="Polz M.F."/>
            <person name="Zhang T."/>
        </authorList>
    </citation>
    <scope>NUCLEOTIDE SEQUENCE</scope>
    <source>
        <strain evidence="2">HKST-UBA14</strain>
    </source>
</reference>
<accession>A0A955L4U1</accession>
<reference evidence="2" key="1">
    <citation type="submission" date="2020-04" db="EMBL/GenBank/DDBJ databases">
        <authorList>
            <person name="Zhang T."/>
        </authorList>
    </citation>
    <scope>NUCLEOTIDE SEQUENCE</scope>
    <source>
        <strain evidence="2">HKST-UBA14</strain>
    </source>
</reference>
<feature type="transmembrane region" description="Helical" evidence="1">
    <location>
        <begin position="7"/>
        <end position="26"/>
    </location>
</feature>
<proteinExistence type="predicted"/>
<protein>
    <submittedName>
        <fullName evidence="2">Uncharacterized protein</fullName>
    </submittedName>
</protein>
<comment type="caution">
    <text evidence="2">The sequence shown here is derived from an EMBL/GenBank/DDBJ whole genome shotgun (WGS) entry which is preliminary data.</text>
</comment>
<sequence>MRNLLKTLIASFVLVSLVAVIVLLMFNTRISYLLNFERFFEGNTEALVASNSDIAFESATNISDHATGIFANQDNFPITDLPITNVVLEEVQVYEQQFALADQNGYDRDMKFSNTKSEQPLVAQDYYWGKYINGSAGAKQINSIPVLKPGDRVALLGDNVFQLYASNGYVKPSGYHYASGLCWSSSALGLLQDNANKAFQEKYGVPLFVFNYGDRGPHGHYYATYGGYGYTVFRQNGVPVQDYRFTVNPALADIPELADIKVKIVMTYTDEHPTAAFGQSIGGYIQSNKEF</sequence>
<keyword evidence="1" id="KW-1133">Transmembrane helix</keyword>
<evidence type="ECO:0000313" key="3">
    <source>
        <dbReference type="Proteomes" id="UP000783287"/>
    </source>
</evidence>
<organism evidence="2 3">
    <name type="scientific">Candidatus Dojkabacteria bacterium</name>
    <dbReference type="NCBI Taxonomy" id="2099670"/>
    <lineage>
        <taxon>Bacteria</taxon>
        <taxon>Candidatus Dojkabacteria</taxon>
    </lineage>
</organism>